<keyword evidence="2" id="KW-1185">Reference proteome</keyword>
<comment type="caution">
    <text evidence="1">The sequence shown here is derived from an EMBL/GenBank/DDBJ whole genome shotgun (WGS) entry which is preliminary data.</text>
</comment>
<gene>
    <name evidence="1" type="ORF">M9H77_19376</name>
</gene>
<evidence type="ECO:0000313" key="2">
    <source>
        <dbReference type="Proteomes" id="UP001060085"/>
    </source>
</evidence>
<dbReference type="EMBL" id="CM044704">
    <property type="protein sequence ID" value="KAI5669523.1"/>
    <property type="molecule type" value="Genomic_DNA"/>
</dbReference>
<accession>A0ACC0BA84</accession>
<name>A0ACC0BA84_CATRO</name>
<proteinExistence type="predicted"/>
<organism evidence="1 2">
    <name type="scientific">Catharanthus roseus</name>
    <name type="common">Madagascar periwinkle</name>
    <name type="synonym">Vinca rosea</name>
    <dbReference type="NCBI Taxonomy" id="4058"/>
    <lineage>
        <taxon>Eukaryota</taxon>
        <taxon>Viridiplantae</taxon>
        <taxon>Streptophyta</taxon>
        <taxon>Embryophyta</taxon>
        <taxon>Tracheophyta</taxon>
        <taxon>Spermatophyta</taxon>
        <taxon>Magnoliopsida</taxon>
        <taxon>eudicotyledons</taxon>
        <taxon>Gunneridae</taxon>
        <taxon>Pentapetalae</taxon>
        <taxon>asterids</taxon>
        <taxon>lamiids</taxon>
        <taxon>Gentianales</taxon>
        <taxon>Apocynaceae</taxon>
        <taxon>Rauvolfioideae</taxon>
        <taxon>Vinceae</taxon>
        <taxon>Catharanthinae</taxon>
        <taxon>Catharanthus</taxon>
    </lineage>
</organism>
<reference evidence="2" key="1">
    <citation type="journal article" date="2023" name="Nat. Plants">
        <title>Single-cell RNA sequencing provides a high-resolution roadmap for understanding the multicellular compartmentation of specialized metabolism.</title>
        <authorList>
            <person name="Sun S."/>
            <person name="Shen X."/>
            <person name="Li Y."/>
            <person name="Li Y."/>
            <person name="Wang S."/>
            <person name="Li R."/>
            <person name="Zhang H."/>
            <person name="Shen G."/>
            <person name="Guo B."/>
            <person name="Wei J."/>
            <person name="Xu J."/>
            <person name="St-Pierre B."/>
            <person name="Chen S."/>
            <person name="Sun C."/>
        </authorList>
    </citation>
    <scope>NUCLEOTIDE SEQUENCE [LARGE SCALE GENOMIC DNA]</scope>
</reference>
<evidence type="ECO:0000313" key="1">
    <source>
        <dbReference type="EMBL" id="KAI5669523.1"/>
    </source>
</evidence>
<dbReference type="Proteomes" id="UP001060085">
    <property type="component" value="Linkage Group LG04"/>
</dbReference>
<sequence>MPSAHLRDTIAECLSNLIQSQSRDDQIKSLKTLINLTKVNPQNRNSLAQADGAIPILISLSKSTSPTIEILALSILFNLSLNPNLKQSLADMENILYLNTAILSSASPESTKLAASLLCSLAMLDKNKAKFGVAGTIQVLITAISGPRSPASHHLLSSLAELVQFQGNCTVAVRSGAIPMLMRAVKSVDTEEDLSGTSLAVLCSLARFEEGLSELRKTDQIVGSMMEVLKGRSMLSKEGAAEILIRLFDESEGCVRDALRMPEFSSLIADLSVRGSVKARERAAALMKKMMEANMDAYADTKSLIYQWS</sequence>
<protein>
    <submittedName>
        <fullName evidence="1">Uncharacterized protein</fullName>
    </submittedName>
</protein>